<proteinExistence type="predicted"/>
<dbReference type="Proteomes" id="UP000050969">
    <property type="component" value="Unassembled WGS sequence"/>
</dbReference>
<dbReference type="RefSeq" id="WP_156407391.1">
    <property type="nucleotide sequence ID" value="NZ_JQCE01000058.1"/>
</dbReference>
<reference evidence="1 2" key="1">
    <citation type="journal article" date="2015" name="Genome Announc.">
        <title>Expanding the biotechnology potential of lactobacilli through comparative genomics of 213 strains and associated genera.</title>
        <authorList>
            <person name="Sun Z."/>
            <person name="Harris H.M."/>
            <person name="McCann A."/>
            <person name="Guo C."/>
            <person name="Argimon S."/>
            <person name="Zhang W."/>
            <person name="Yang X."/>
            <person name="Jeffery I.B."/>
            <person name="Cooney J.C."/>
            <person name="Kagawa T.F."/>
            <person name="Liu W."/>
            <person name="Song Y."/>
            <person name="Salvetti E."/>
            <person name="Wrobel A."/>
            <person name="Rasinkangas P."/>
            <person name="Parkhill J."/>
            <person name="Rea M.C."/>
            <person name="O'Sullivan O."/>
            <person name="Ritari J."/>
            <person name="Douillard F.P."/>
            <person name="Paul Ross R."/>
            <person name="Yang R."/>
            <person name="Briner A.E."/>
            <person name="Felis G.E."/>
            <person name="de Vos W.M."/>
            <person name="Barrangou R."/>
            <person name="Klaenhammer T.R."/>
            <person name="Caufield P.W."/>
            <person name="Cui Y."/>
            <person name="Zhang H."/>
            <person name="O'Toole P.W."/>
        </authorList>
    </citation>
    <scope>NUCLEOTIDE SEQUENCE [LARGE SCALE GENOMIC DNA]</scope>
    <source>
        <strain evidence="1 2">DSM 24301</strain>
    </source>
</reference>
<name>A0A0R2MQM0_9LACO</name>
<evidence type="ECO:0000313" key="1">
    <source>
        <dbReference type="EMBL" id="KRO15919.1"/>
    </source>
</evidence>
<accession>A0A0R2MQM0</accession>
<dbReference type="STRING" id="1293598.IV56_GL002110"/>
<comment type="caution">
    <text evidence="1">The sequence shown here is derived from an EMBL/GenBank/DDBJ whole genome shotgun (WGS) entry which is preliminary data.</text>
</comment>
<dbReference type="PATRIC" id="fig|1293598.4.peg.2204"/>
<protein>
    <submittedName>
        <fullName evidence="1">Uncharacterized protein</fullName>
    </submittedName>
</protein>
<organism evidence="1 2">
    <name type="scientific">Lacticaseibacillus saniviri JCM 17471 = DSM 24301</name>
    <dbReference type="NCBI Taxonomy" id="1293598"/>
    <lineage>
        <taxon>Bacteria</taxon>
        <taxon>Bacillati</taxon>
        <taxon>Bacillota</taxon>
        <taxon>Bacilli</taxon>
        <taxon>Lactobacillales</taxon>
        <taxon>Lactobacillaceae</taxon>
        <taxon>Lacticaseibacillus</taxon>
    </lineage>
</organism>
<gene>
    <name evidence="1" type="ORF">IV56_GL002110</name>
</gene>
<keyword evidence="2" id="KW-1185">Reference proteome</keyword>
<dbReference type="AlphaFoldDB" id="A0A0R2MQM0"/>
<sequence length="51" mass="5605">MTKIRVAGETIGLIETVKLLDDLPRLLNRSLTDAEQAEIINLAPRSLSMIA</sequence>
<dbReference type="EMBL" id="JQCE01000058">
    <property type="protein sequence ID" value="KRO15919.1"/>
    <property type="molecule type" value="Genomic_DNA"/>
</dbReference>
<evidence type="ECO:0000313" key="2">
    <source>
        <dbReference type="Proteomes" id="UP000050969"/>
    </source>
</evidence>